<dbReference type="AlphaFoldDB" id="T1H103"/>
<organism evidence="9 10">
    <name type="scientific">Megaselia scalaris</name>
    <name type="common">Humpbacked fly</name>
    <name type="synonym">Phora scalaris</name>
    <dbReference type="NCBI Taxonomy" id="36166"/>
    <lineage>
        <taxon>Eukaryota</taxon>
        <taxon>Metazoa</taxon>
        <taxon>Ecdysozoa</taxon>
        <taxon>Arthropoda</taxon>
        <taxon>Hexapoda</taxon>
        <taxon>Insecta</taxon>
        <taxon>Pterygota</taxon>
        <taxon>Neoptera</taxon>
        <taxon>Endopterygota</taxon>
        <taxon>Diptera</taxon>
        <taxon>Brachycera</taxon>
        <taxon>Muscomorpha</taxon>
        <taxon>Platypezoidea</taxon>
        <taxon>Phoridae</taxon>
        <taxon>Megaseliini</taxon>
        <taxon>Megaselia</taxon>
    </lineage>
</organism>
<comment type="similarity">
    <text evidence="2">Belongs to the CDC73 family.</text>
</comment>
<evidence type="ECO:0000313" key="10">
    <source>
        <dbReference type="Proteomes" id="UP000015102"/>
    </source>
</evidence>
<dbReference type="PANTHER" id="PTHR12466">
    <property type="entry name" value="CDC73 DOMAIN PROTEIN"/>
    <property type="match status" value="1"/>
</dbReference>
<dbReference type="GO" id="GO:0006368">
    <property type="term" value="P:transcription elongation by RNA polymerase II"/>
    <property type="evidence" value="ECO:0007669"/>
    <property type="project" value="InterPro"/>
</dbReference>
<dbReference type="HOGENOM" id="CLU_123142_0_0_1"/>
<evidence type="ECO:0000256" key="2">
    <source>
        <dbReference type="ARBA" id="ARBA00010427"/>
    </source>
</evidence>
<dbReference type="EMBL" id="CAQQ02384784">
    <property type="status" value="NOT_ANNOTATED_CDS"/>
    <property type="molecule type" value="Genomic_DNA"/>
</dbReference>
<dbReference type="STRING" id="36166.T1H103"/>
<evidence type="ECO:0000256" key="6">
    <source>
        <dbReference type="ARBA" id="ARBA00071106"/>
    </source>
</evidence>
<accession>T1H103</accession>
<evidence type="ECO:0000259" key="8">
    <source>
        <dbReference type="Pfam" id="PF05179"/>
    </source>
</evidence>
<dbReference type="OMA" id="NEWSIVF"/>
<dbReference type="PANTHER" id="PTHR12466:SF8">
    <property type="entry name" value="PARAFIBROMIN"/>
    <property type="match status" value="1"/>
</dbReference>
<reference evidence="9" key="2">
    <citation type="submission" date="2015-06" db="UniProtKB">
        <authorList>
            <consortium name="EnsemblMetazoa"/>
        </authorList>
    </citation>
    <scope>IDENTIFICATION</scope>
</reference>
<keyword evidence="10" id="KW-1185">Reference proteome</keyword>
<evidence type="ECO:0000256" key="4">
    <source>
        <dbReference type="ARBA" id="ARBA00023242"/>
    </source>
</evidence>
<evidence type="ECO:0000256" key="3">
    <source>
        <dbReference type="ARBA" id="ARBA00023163"/>
    </source>
</evidence>
<dbReference type="GO" id="GO:0000122">
    <property type="term" value="P:negative regulation of transcription by RNA polymerase II"/>
    <property type="evidence" value="ECO:0007669"/>
    <property type="project" value="UniProtKB-ARBA"/>
</dbReference>
<dbReference type="FunFam" id="3.40.50.11990:FF:000001">
    <property type="entry name" value="Cell division cycle 73"/>
    <property type="match status" value="1"/>
</dbReference>
<reference evidence="10" key="1">
    <citation type="submission" date="2013-02" db="EMBL/GenBank/DDBJ databases">
        <authorList>
            <person name="Hughes D."/>
        </authorList>
    </citation>
    <scope>NUCLEOTIDE SEQUENCE</scope>
    <source>
        <strain>Durham</strain>
        <strain evidence="10">NC isolate 2 -- Noor lab</strain>
    </source>
</reference>
<evidence type="ECO:0000313" key="9">
    <source>
        <dbReference type="EnsemblMetazoa" id="MESCA009853-PA"/>
    </source>
</evidence>
<dbReference type="Proteomes" id="UP000015102">
    <property type="component" value="Unassembled WGS sequence"/>
</dbReference>
<keyword evidence="4" id="KW-0539">Nucleus</keyword>
<protein>
    <recommendedName>
        <fullName evidence="6">Parafibromin</fullName>
    </recommendedName>
    <alternativeName>
        <fullName evidence="7">Cell division cycle protein 73 homolog</fullName>
    </alternativeName>
</protein>
<dbReference type="GO" id="GO:0000993">
    <property type="term" value="F:RNA polymerase II complex binding"/>
    <property type="evidence" value="ECO:0007669"/>
    <property type="project" value="TreeGrafter"/>
</dbReference>
<proteinExistence type="inferred from homology"/>
<dbReference type="EnsemblMetazoa" id="MESCA009853-RA">
    <property type="protein sequence ID" value="MESCA009853-PA"/>
    <property type="gene ID" value="MESCA009853"/>
</dbReference>
<dbReference type="Pfam" id="PF05179">
    <property type="entry name" value="CDC73_C"/>
    <property type="match status" value="1"/>
</dbReference>
<comment type="subcellular location">
    <subcellularLocation>
        <location evidence="1">Nucleus</location>
    </subcellularLocation>
</comment>
<evidence type="ECO:0000256" key="7">
    <source>
        <dbReference type="ARBA" id="ARBA00080321"/>
    </source>
</evidence>
<dbReference type="InterPro" id="IPR031336">
    <property type="entry name" value="CDC73_C"/>
</dbReference>
<sequence length="190" mass="22296">SFLLYFLGLKNAPLNKRVISQNIHKRTSRTPIIIIPAATTSLITMINVKDILQDLKFVSNEEKKKEGFTRDNEVLIQRKKSNMTVPYRVIDNPQKLTQQDWSRVVAVFVMGPAWQFKGWPWDGNPVEIFSKICAFHLRFNEMKLDNNVGKWSVTLLNLSQTKRHLDRAVLMTFWETLDKYMLKNKPDLRF</sequence>
<evidence type="ECO:0000256" key="1">
    <source>
        <dbReference type="ARBA" id="ARBA00004123"/>
    </source>
</evidence>
<dbReference type="GO" id="GO:0016593">
    <property type="term" value="C:Cdc73/Paf1 complex"/>
    <property type="evidence" value="ECO:0007669"/>
    <property type="project" value="InterPro"/>
</dbReference>
<keyword evidence="5" id="KW-0131">Cell cycle</keyword>
<dbReference type="GO" id="GO:0032968">
    <property type="term" value="P:positive regulation of transcription elongation by RNA polymerase II"/>
    <property type="evidence" value="ECO:0007669"/>
    <property type="project" value="TreeGrafter"/>
</dbReference>
<name>T1H103_MEGSC</name>
<feature type="domain" description="Cell division control protein 73 C-terminal" evidence="8">
    <location>
        <begin position="28"/>
        <end position="179"/>
    </location>
</feature>
<dbReference type="InterPro" id="IPR038103">
    <property type="entry name" value="CDC73_C_sf"/>
</dbReference>
<evidence type="ECO:0000256" key="5">
    <source>
        <dbReference type="ARBA" id="ARBA00023306"/>
    </source>
</evidence>
<dbReference type="Gene3D" id="3.40.50.11990">
    <property type="entry name" value="RNA polymerase II accessory factor, Cdc73 C-terminal domain"/>
    <property type="match status" value="1"/>
</dbReference>
<keyword evidence="3" id="KW-0804">Transcription</keyword>
<dbReference type="InterPro" id="IPR007852">
    <property type="entry name" value="Cdc73/Parafibromin"/>
</dbReference>